<dbReference type="PROSITE" id="PS50853">
    <property type="entry name" value="FN3"/>
    <property type="match status" value="1"/>
</dbReference>
<dbReference type="InterPro" id="IPR036116">
    <property type="entry name" value="FN3_sf"/>
</dbReference>
<keyword evidence="8" id="KW-0325">Glycoprotein</keyword>
<keyword evidence="5 11" id="KW-0472">Membrane</keyword>
<comment type="subcellular location">
    <subcellularLocation>
        <location evidence="1">Membrane</location>
        <topology evidence="1">Single-pass type I membrane protein</topology>
    </subcellularLocation>
</comment>
<keyword evidence="6" id="KW-1015">Disulfide bond</keyword>
<feature type="chain" id="PRO_5018696723" evidence="12">
    <location>
        <begin position="20"/>
        <end position="540"/>
    </location>
</feature>
<proteinExistence type="predicted"/>
<dbReference type="Proteomes" id="UP000264800">
    <property type="component" value="Unplaced"/>
</dbReference>
<evidence type="ECO:0000256" key="9">
    <source>
        <dbReference type="ARBA" id="ARBA00023319"/>
    </source>
</evidence>
<keyword evidence="2 11" id="KW-0812">Transmembrane</keyword>
<feature type="region of interest" description="Disordered" evidence="10">
    <location>
        <begin position="61"/>
        <end position="161"/>
    </location>
</feature>
<feature type="compositionally biased region" description="Basic residues" evidence="10">
    <location>
        <begin position="137"/>
        <end position="149"/>
    </location>
</feature>
<dbReference type="Gene3D" id="2.60.40.10">
    <property type="entry name" value="Immunoglobulins"/>
    <property type="match status" value="2"/>
</dbReference>
<reference evidence="14" key="2">
    <citation type="submission" date="2025-09" db="UniProtKB">
        <authorList>
            <consortium name="Ensembl"/>
        </authorList>
    </citation>
    <scope>IDENTIFICATION</scope>
</reference>
<evidence type="ECO:0000259" key="13">
    <source>
        <dbReference type="PROSITE" id="PS50853"/>
    </source>
</evidence>
<evidence type="ECO:0000256" key="3">
    <source>
        <dbReference type="ARBA" id="ARBA00022729"/>
    </source>
</evidence>
<keyword evidence="3 12" id="KW-0732">Signal</keyword>
<evidence type="ECO:0000256" key="2">
    <source>
        <dbReference type="ARBA" id="ARBA00022692"/>
    </source>
</evidence>
<feature type="domain" description="Fibronectin type-III" evidence="13">
    <location>
        <begin position="303"/>
        <end position="402"/>
    </location>
</feature>
<evidence type="ECO:0000256" key="6">
    <source>
        <dbReference type="ARBA" id="ARBA00023157"/>
    </source>
</evidence>
<reference evidence="14" key="1">
    <citation type="submission" date="2025-08" db="UniProtKB">
        <authorList>
            <consortium name="Ensembl"/>
        </authorList>
    </citation>
    <scope>IDENTIFICATION</scope>
</reference>
<dbReference type="AlphaFoldDB" id="A0A3Q2ZJX9"/>
<dbReference type="OMA" id="RCWCALE"/>
<dbReference type="GO" id="GO:0016064">
    <property type="term" value="P:immunoglobulin mediated immune response"/>
    <property type="evidence" value="ECO:0007669"/>
    <property type="project" value="TreeGrafter"/>
</dbReference>
<dbReference type="GeneTree" id="ENSGT00940000165521"/>
<evidence type="ECO:0000313" key="14">
    <source>
        <dbReference type="Ensembl" id="ENSKMAP00000004008.1"/>
    </source>
</evidence>
<dbReference type="STRING" id="37003.ENSKMAP00000004008"/>
<evidence type="ECO:0000256" key="10">
    <source>
        <dbReference type="SAM" id="MobiDB-lite"/>
    </source>
</evidence>
<dbReference type="InterPro" id="IPR015321">
    <property type="entry name" value="TypeI_recpt_CBD"/>
</dbReference>
<dbReference type="SMART" id="SM00060">
    <property type="entry name" value="FN3"/>
    <property type="match status" value="1"/>
</dbReference>
<organism evidence="14 15">
    <name type="scientific">Kryptolebias marmoratus</name>
    <name type="common">Mangrove killifish</name>
    <name type="synonym">Rivulus marmoratus</name>
    <dbReference type="NCBI Taxonomy" id="37003"/>
    <lineage>
        <taxon>Eukaryota</taxon>
        <taxon>Metazoa</taxon>
        <taxon>Chordata</taxon>
        <taxon>Craniata</taxon>
        <taxon>Vertebrata</taxon>
        <taxon>Euteleostomi</taxon>
        <taxon>Actinopterygii</taxon>
        <taxon>Neopterygii</taxon>
        <taxon>Teleostei</taxon>
        <taxon>Neoteleostei</taxon>
        <taxon>Acanthomorphata</taxon>
        <taxon>Ovalentaria</taxon>
        <taxon>Atherinomorphae</taxon>
        <taxon>Cyprinodontiformes</taxon>
        <taxon>Rivulidae</taxon>
        <taxon>Kryptolebias</taxon>
    </lineage>
</organism>
<evidence type="ECO:0000256" key="5">
    <source>
        <dbReference type="ARBA" id="ARBA00023136"/>
    </source>
</evidence>
<protein>
    <submittedName>
        <fullName evidence="14">Interleukin 6 receptor</fullName>
    </submittedName>
</protein>
<accession>A0A3Q2ZJX9</accession>
<dbReference type="InterPro" id="IPR003599">
    <property type="entry name" value="Ig_sub"/>
</dbReference>
<dbReference type="GO" id="GO:0009897">
    <property type="term" value="C:external side of plasma membrane"/>
    <property type="evidence" value="ECO:0007669"/>
    <property type="project" value="TreeGrafter"/>
</dbReference>
<dbReference type="Pfam" id="PF09240">
    <property type="entry name" value="IL6Ra-bind"/>
    <property type="match status" value="1"/>
</dbReference>
<name>A0A3Q2ZJX9_KRYMA</name>
<dbReference type="CDD" id="cd00063">
    <property type="entry name" value="FN3"/>
    <property type="match status" value="1"/>
</dbReference>
<keyword evidence="15" id="KW-1185">Reference proteome</keyword>
<dbReference type="SUPFAM" id="SSF49265">
    <property type="entry name" value="Fibronectin type III"/>
    <property type="match status" value="2"/>
</dbReference>
<keyword evidence="7" id="KW-0675">Receptor</keyword>
<dbReference type="GO" id="GO:0004896">
    <property type="term" value="F:cytokine receptor activity"/>
    <property type="evidence" value="ECO:0007669"/>
    <property type="project" value="TreeGrafter"/>
</dbReference>
<evidence type="ECO:0000256" key="11">
    <source>
        <dbReference type="SAM" id="Phobius"/>
    </source>
</evidence>
<keyword evidence="9" id="KW-0393">Immunoglobulin domain</keyword>
<dbReference type="InterPro" id="IPR036179">
    <property type="entry name" value="Ig-like_dom_sf"/>
</dbReference>
<evidence type="ECO:0000256" key="1">
    <source>
        <dbReference type="ARBA" id="ARBA00004479"/>
    </source>
</evidence>
<evidence type="ECO:0000256" key="8">
    <source>
        <dbReference type="ARBA" id="ARBA00023180"/>
    </source>
</evidence>
<evidence type="ECO:0000256" key="7">
    <source>
        <dbReference type="ARBA" id="ARBA00023170"/>
    </source>
</evidence>
<dbReference type="InterPro" id="IPR003961">
    <property type="entry name" value="FN3_dom"/>
</dbReference>
<keyword evidence="4 11" id="KW-1133">Transmembrane helix</keyword>
<dbReference type="PANTHER" id="PTHR23037:SF22">
    <property type="entry name" value="CYTOKINE RECEPTOR COMMON SUBUNIT BETA"/>
    <property type="match status" value="1"/>
</dbReference>
<dbReference type="SUPFAM" id="SSF48726">
    <property type="entry name" value="Immunoglobulin"/>
    <property type="match status" value="1"/>
</dbReference>
<dbReference type="Pfam" id="PF00041">
    <property type="entry name" value="fn3"/>
    <property type="match status" value="1"/>
</dbReference>
<evidence type="ECO:0000313" key="15">
    <source>
        <dbReference type="Proteomes" id="UP000264800"/>
    </source>
</evidence>
<dbReference type="InterPro" id="IPR013783">
    <property type="entry name" value="Ig-like_fold"/>
</dbReference>
<feature type="transmembrane region" description="Helical" evidence="11">
    <location>
        <begin position="436"/>
        <end position="456"/>
    </location>
</feature>
<dbReference type="Ensembl" id="ENSKMAT00000004085.1">
    <property type="protein sequence ID" value="ENSKMAP00000004008.1"/>
    <property type="gene ID" value="ENSKMAG00000003045.1"/>
</dbReference>
<sequence>MVIFLLLLCALCILPVCSIFEVTCPRKDPPPGVLVVTPGSRLVLTCGGDVTVNEAKVVLSGAGGNEKKPTSARAPTTAWAPSIRTASASLPDGESHLPPDAEAGVGSPQTARPTRLTAGEPDREDEEGQEGGSRVTRGVKARHQWKRSKLPGQKGDRGEGGIEVVGDEVVLSLASVTPTDAGRYSCHRRGKETFAVKVLVADPPETPTLSCYKKSPSSKIRCEWRPQNTVREGSFLHFSLSKTKERIPCSYSSQHSMCWCTGESAEDERRTLHVASLCVTSILGNATSPPMFFSPLDILKPDPPSNVSARQVEGSERRIRVTWNMPLSWKQQDEFYDIVYEIRYRPLTSTYEQVNEVKGRRSYTITDALPGEEYLIQLRTTEEYDGHWSEWSSPVYARSWMGKYQRLPHIFKSSLYTSPENDPCLNSEGRWKTPHYVFWISGVFALSSIVLAFYIFRHRDKFLSKFHRLSVVTWSGDLSPPSFPVPADRKGKTLVTQPYKECPPRYVHEEEENEEEQTVTGGVEAMNFNNTTYFFLQNEL</sequence>
<dbReference type="PANTHER" id="PTHR23037">
    <property type="entry name" value="CYTOKINE RECEPTOR"/>
    <property type="match status" value="1"/>
</dbReference>
<evidence type="ECO:0000256" key="12">
    <source>
        <dbReference type="SAM" id="SignalP"/>
    </source>
</evidence>
<evidence type="ECO:0000256" key="4">
    <source>
        <dbReference type="ARBA" id="ARBA00022989"/>
    </source>
</evidence>
<feature type="signal peptide" evidence="12">
    <location>
        <begin position="1"/>
        <end position="19"/>
    </location>
</feature>
<dbReference type="SMART" id="SM00409">
    <property type="entry name" value="IG"/>
    <property type="match status" value="1"/>
</dbReference>